<dbReference type="EMBL" id="BIFT01000002">
    <property type="protein sequence ID" value="GCE29979.1"/>
    <property type="molecule type" value="Genomic_DNA"/>
</dbReference>
<dbReference type="InterPro" id="IPR016032">
    <property type="entry name" value="Sig_transdc_resp-reg_C-effctor"/>
</dbReference>
<protein>
    <submittedName>
        <fullName evidence="5">SARP family transcriptional regulator</fullName>
    </submittedName>
</protein>
<evidence type="ECO:0000313" key="6">
    <source>
        <dbReference type="Proteomes" id="UP000287171"/>
    </source>
</evidence>
<dbReference type="InterPro" id="IPR041664">
    <property type="entry name" value="AAA_16"/>
</dbReference>
<dbReference type="Pfam" id="PF13191">
    <property type="entry name" value="AAA_16"/>
    <property type="match status" value="1"/>
</dbReference>
<dbReference type="RefSeq" id="WP_126630154.1">
    <property type="nucleotide sequence ID" value="NZ_BIFT01000002.1"/>
</dbReference>
<feature type="domain" description="Bacterial transcriptional activator" evidence="4">
    <location>
        <begin position="103"/>
        <end position="247"/>
    </location>
</feature>
<evidence type="ECO:0000259" key="4">
    <source>
        <dbReference type="SMART" id="SM01043"/>
    </source>
</evidence>
<dbReference type="SMART" id="SM01043">
    <property type="entry name" value="BTAD"/>
    <property type="match status" value="1"/>
</dbReference>
<evidence type="ECO:0000256" key="3">
    <source>
        <dbReference type="SAM" id="Coils"/>
    </source>
</evidence>
<dbReference type="SUPFAM" id="SSF46894">
    <property type="entry name" value="C-terminal effector domain of the bipartite response regulators"/>
    <property type="match status" value="1"/>
</dbReference>
<name>A0A402BF65_9CHLR</name>
<organism evidence="5 6">
    <name type="scientific">Dictyobacter alpinus</name>
    <dbReference type="NCBI Taxonomy" id="2014873"/>
    <lineage>
        <taxon>Bacteria</taxon>
        <taxon>Bacillati</taxon>
        <taxon>Chloroflexota</taxon>
        <taxon>Ktedonobacteria</taxon>
        <taxon>Ktedonobacterales</taxon>
        <taxon>Dictyobacteraceae</taxon>
        <taxon>Dictyobacter</taxon>
    </lineage>
</organism>
<dbReference type="InterPro" id="IPR027417">
    <property type="entry name" value="P-loop_NTPase"/>
</dbReference>
<dbReference type="InterPro" id="IPR005158">
    <property type="entry name" value="BTAD"/>
</dbReference>
<dbReference type="GO" id="GO:0004016">
    <property type="term" value="F:adenylate cyclase activity"/>
    <property type="evidence" value="ECO:0007669"/>
    <property type="project" value="TreeGrafter"/>
</dbReference>
<dbReference type="GO" id="GO:0003677">
    <property type="term" value="F:DNA binding"/>
    <property type="evidence" value="ECO:0007669"/>
    <property type="project" value="InterPro"/>
</dbReference>
<sequence>MTMPILDIRLLGEFSLIYRDRQLTSFNTTRLQSLLAYLVLHRDVPQQRQRLAFLFWPDTTESQARNNLRQLLHQLRQALPESEHFLSADMHTLYWRSVMSFHLDVAEFEEALNLVEAARQRNNQHELQAALEQADTLYRGELLPGCYDEWILPERERLRQCYLQVLEQLLHLFEVQGDHAAAIRYAQRLIGLDPLSEVLARRLMHLFALNNDRASALRVYHSCVTALQRELGVAPDPATQAAYEQLMQHATPVTLTQPPQSLRAATSTLIGRKPEWEALQEVWHAASAGEACFVLVRGEAGIGKSRLTEEFLVWASQQGAITAKARSYAAEGQLSLAPVTDWLRSDALRPALRHLDAVWLTEIARLLPELFTEQPDLPRYEPVTEYGQRQRFFEALAHAILAAPQPLLLLIDDLQWCDQETLEWLHFLLRFDSTARLLIIGCAREEELPKTHPLRTLLLHLRNNIRVTELTLQPLDAAETAKLASKVANRELDTSLIMHLFQETEGYPLFVVEMVRANLDQVATSPIEATYSRRGLFDKARTLPPRVHAMLVGRLLQLSVSARELVECAAIIGREFTLDLVVTAGLADVESAVGALDELWHKRIVREHGINSYDFTHDKLREVAYGEISEPQRRRLHRRVAQALEAMHSEGDLDLVSGQIAAHYERAGMIEQALPFYQRAAAVAQHMYANEEAISLLSRGLKALELLPPSSKRDRQELSLQLALAPLYRVTKGWGTVELEHVLDRALALCETVGDDVQRLQTLFGLQSLYIVQAKLERVYMISDDLQKLYQNSLGTPSVFAGAMLAGTQLHLGRITEGNAHFAQIIAAHDPDQLLHIQESQGVNYAVQSRAWQAHALWCLGYPLQAQERGLEAVKMAQDLDQPFNQVLALAYLALLQQLCADENVARAHAEQAFALASTYKAPYYRVWASILVNYALVLEQPDEERIGELRNAIAEFKASSARLRLPYYLLLLAQGYGKAGRIEEGLATIHEALTEARAHNERWWDAELHRLRGEFLLMHGTDVSDIEAAFLRSIEIAQSQQARSLELRATMSLARLWRTQKRFVDGKRRLNDLYAWFTEGFETPDLQAARRLLAQL</sequence>
<dbReference type="InterPro" id="IPR011990">
    <property type="entry name" value="TPR-like_helical_dom_sf"/>
</dbReference>
<comment type="caution">
    <text evidence="5">The sequence shown here is derived from an EMBL/GenBank/DDBJ whole genome shotgun (WGS) entry which is preliminary data.</text>
</comment>
<keyword evidence="6" id="KW-1185">Reference proteome</keyword>
<reference evidence="6" key="1">
    <citation type="submission" date="2018-12" db="EMBL/GenBank/DDBJ databases">
        <title>Tengunoibacter tsumagoiensis gen. nov., sp. nov., Dictyobacter kobayashii sp. nov., D. alpinus sp. nov., and D. joshuensis sp. nov. and description of Dictyobacteraceae fam. nov. within the order Ktedonobacterales isolated from Tengu-no-mugimeshi.</title>
        <authorList>
            <person name="Wang C.M."/>
            <person name="Zheng Y."/>
            <person name="Sakai Y."/>
            <person name="Toyoda A."/>
            <person name="Minakuchi Y."/>
            <person name="Abe K."/>
            <person name="Yokota A."/>
            <person name="Yabe S."/>
        </authorList>
    </citation>
    <scope>NUCLEOTIDE SEQUENCE [LARGE SCALE GENOMIC DNA]</scope>
    <source>
        <strain evidence="6">Uno16</strain>
    </source>
</reference>
<feature type="coiled-coil region" evidence="3">
    <location>
        <begin position="108"/>
        <end position="135"/>
    </location>
</feature>
<dbReference type="GO" id="GO:0005524">
    <property type="term" value="F:ATP binding"/>
    <property type="evidence" value="ECO:0007669"/>
    <property type="project" value="UniProtKB-KW"/>
</dbReference>
<dbReference type="AlphaFoldDB" id="A0A402BF65"/>
<dbReference type="Pfam" id="PF03704">
    <property type="entry name" value="BTAD"/>
    <property type="match status" value="1"/>
</dbReference>
<dbReference type="InterPro" id="IPR036388">
    <property type="entry name" value="WH-like_DNA-bd_sf"/>
</dbReference>
<dbReference type="SUPFAM" id="SSF48452">
    <property type="entry name" value="TPR-like"/>
    <property type="match status" value="1"/>
</dbReference>
<dbReference type="GO" id="GO:0005737">
    <property type="term" value="C:cytoplasm"/>
    <property type="evidence" value="ECO:0007669"/>
    <property type="project" value="TreeGrafter"/>
</dbReference>
<dbReference type="GO" id="GO:0006355">
    <property type="term" value="P:regulation of DNA-templated transcription"/>
    <property type="evidence" value="ECO:0007669"/>
    <property type="project" value="InterPro"/>
</dbReference>
<proteinExistence type="predicted"/>
<keyword evidence="2" id="KW-0067">ATP-binding</keyword>
<keyword evidence="3" id="KW-0175">Coiled coil</keyword>
<dbReference type="Proteomes" id="UP000287171">
    <property type="component" value="Unassembled WGS sequence"/>
</dbReference>
<dbReference type="Gene3D" id="1.25.40.10">
    <property type="entry name" value="Tetratricopeptide repeat domain"/>
    <property type="match status" value="2"/>
</dbReference>
<gene>
    <name evidence="5" type="ORF">KDA_54630</name>
</gene>
<evidence type="ECO:0000313" key="5">
    <source>
        <dbReference type="EMBL" id="GCE29979.1"/>
    </source>
</evidence>
<evidence type="ECO:0000256" key="2">
    <source>
        <dbReference type="ARBA" id="ARBA00022840"/>
    </source>
</evidence>
<keyword evidence="1" id="KW-0547">Nucleotide-binding</keyword>
<evidence type="ECO:0000256" key="1">
    <source>
        <dbReference type="ARBA" id="ARBA00022741"/>
    </source>
</evidence>
<dbReference type="SUPFAM" id="SSF52540">
    <property type="entry name" value="P-loop containing nucleoside triphosphate hydrolases"/>
    <property type="match status" value="1"/>
</dbReference>
<accession>A0A402BF65</accession>
<dbReference type="Gene3D" id="1.10.10.10">
    <property type="entry name" value="Winged helix-like DNA-binding domain superfamily/Winged helix DNA-binding domain"/>
    <property type="match status" value="1"/>
</dbReference>
<dbReference type="PANTHER" id="PTHR16305">
    <property type="entry name" value="TESTICULAR SOLUBLE ADENYLYL CYCLASE"/>
    <property type="match status" value="1"/>
</dbReference>
<dbReference type="PANTHER" id="PTHR16305:SF35">
    <property type="entry name" value="TRANSCRIPTIONAL ACTIVATOR DOMAIN"/>
    <property type="match status" value="1"/>
</dbReference>
<dbReference type="OrthoDB" id="190810at2"/>